<feature type="transmembrane region" description="Helical" evidence="5">
    <location>
        <begin position="68"/>
        <end position="89"/>
    </location>
</feature>
<feature type="transmembrane region" description="Helical" evidence="5">
    <location>
        <begin position="269"/>
        <end position="290"/>
    </location>
</feature>
<proteinExistence type="predicted"/>
<dbReference type="Pfam" id="PF03741">
    <property type="entry name" value="TerC"/>
    <property type="match status" value="1"/>
</dbReference>
<feature type="transmembrane region" description="Helical" evidence="5">
    <location>
        <begin position="6"/>
        <end position="25"/>
    </location>
</feature>
<keyword evidence="3 5" id="KW-1133">Transmembrane helix</keyword>
<sequence length="298" mass="33225">MSAQVWEITLAVLLLVLAFDFALAYKQRNVETSLATAVSWTLFYVAAAVVFGISLGQWADSQAQNEFFAGWLTEYSLSFDNLFVFVLILARLKVAKEKEQLILLIGIAMALIMRGGFIALGSVIVSKFSWVFFFFGAFLIYTAYTLIKESDEEEWEEGKVISFLREKGASTFTLALVAIAMTDVLFAFDSIPAIFGLTKDPYIIVTANIFALMGLRQLYFLIGGLMKKLHYLTHGLSVILAFIGVKLLLEAMHSQGWHHIGPLELPHVSLQFSLGTIITTLALTSVFSLYKTRDKKSN</sequence>
<feature type="transmembrane region" description="Helical" evidence="5">
    <location>
        <begin position="130"/>
        <end position="147"/>
    </location>
</feature>
<dbReference type="AlphaFoldDB" id="A0A6J6TK86"/>
<evidence type="ECO:0000256" key="4">
    <source>
        <dbReference type="ARBA" id="ARBA00023136"/>
    </source>
</evidence>
<feature type="transmembrane region" description="Helical" evidence="5">
    <location>
        <begin position="229"/>
        <end position="249"/>
    </location>
</feature>
<feature type="transmembrane region" description="Helical" evidence="5">
    <location>
        <begin position="168"/>
        <end position="195"/>
    </location>
</feature>
<feature type="transmembrane region" description="Helical" evidence="5">
    <location>
        <begin position="101"/>
        <end position="124"/>
    </location>
</feature>
<evidence type="ECO:0000256" key="1">
    <source>
        <dbReference type="ARBA" id="ARBA00004141"/>
    </source>
</evidence>
<reference evidence="6" key="1">
    <citation type="submission" date="2020-05" db="EMBL/GenBank/DDBJ databases">
        <authorList>
            <person name="Chiriac C."/>
            <person name="Salcher M."/>
            <person name="Ghai R."/>
            <person name="Kavagutti S V."/>
        </authorList>
    </citation>
    <scope>NUCLEOTIDE SEQUENCE</scope>
</reference>
<dbReference type="PANTHER" id="PTHR30238">
    <property type="entry name" value="MEMBRANE BOUND PREDICTED REDOX MODULATOR"/>
    <property type="match status" value="1"/>
</dbReference>
<keyword evidence="4 5" id="KW-0472">Membrane</keyword>
<accession>A0A6J6TK86</accession>
<organism evidence="6">
    <name type="scientific">freshwater metagenome</name>
    <dbReference type="NCBI Taxonomy" id="449393"/>
    <lineage>
        <taxon>unclassified sequences</taxon>
        <taxon>metagenomes</taxon>
        <taxon>ecological metagenomes</taxon>
    </lineage>
</organism>
<gene>
    <name evidence="6" type="ORF">UFOPK2852_00062</name>
</gene>
<dbReference type="GO" id="GO:0016020">
    <property type="term" value="C:membrane"/>
    <property type="evidence" value="ECO:0007669"/>
    <property type="project" value="UniProtKB-SubCell"/>
</dbReference>
<dbReference type="InterPro" id="IPR005496">
    <property type="entry name" value="Integral_membrane_TerC"/>
</dbReference>
<feature type="transmembrane region" description="Helical" evidence="5">
    <location>
        <begin position="201"/>
        <end position="222"/>
    </location>
</feature>
<evidence type="ECO:0000256" key="3">
    <source>
        <dbReference type="ARBA" id="ARBA00022989"/>
    </source>
</evidence>
<evidence type="ECO:0000256" key="5">
    <source>
        <dbReference type="SAM" id="Phobius"/>
    </source>
</evidence>
<comment type="subcellular location">
    <subcellularLocation>
        <location evidence="1">Membrane</location>
        <topology evidence="1">Multi-pass membrane protein</topology>
    </subcellularLocation>
</comment>
<evidence type="ECO:0000256" key="2">
    <source>
        <dbReference type="ARBA" id="ARBA00022692"/>
    </source>
</evidence>
<name>A0A6J6TK86_9ZZZZ</name>
<dbReference type="EMBL" id="CAEZZJ010000002">
    <property type="protein sequence ID" value="CAB4747811.1"/>
    <property type="molecule type" value="Genomic_DNA"/>
</dbReference>
<evidence type="ECO:0000313" key="6">
    <source>
        <dbReference type="EMBL" id="CAB4747811.1"/>
    </source>
</evidence>
<keyword evidence="2 5" id="KW-0812">Transmembrane</keyword>
<protein>
    <submittedName>
        <fullName evidence="6">Unannotated protein</fullName>
    </submittedName>
</protein>
<feature type="transmembrane region" description="Helical" evidence="5">
    <location>
        <begin position="37"/>
        <end position="56"/>
    </location>
</feature>
<dbReference type="PANTHER" id="PTHR30238:SF0">
    <property type="entry name" value="THYLAKOID MEMBRANE PROTEIN TERC, CHLOROPLASTIC"/>
    <property type="match status" value="1"/>
</dbReference>